<gene>
    <name evidence="1" type="ORF">ELI19_16130</name>
</gene>
<protein>
    <submittedName>
        <fullName evidence="1">DUF4393 domain-containing protein</fullName>
    </submittedName>
</protein>
<proteinExistence type="predicted"/>
<evidence type="ECO:0000313" key="2">
    <source>
        <dbReference type="Proteomes" id="UP000292036"/>
    </source>
</evidence>
<comment type="caution">
    <text evidence="1">The sequence shown here is derived from an EMBL/GenBank/DDBJ whole genome shotgun (WGS) entry which is preliminary data.</text>
</comment>
<evidence type="ECO:0000313" key="1">
    <source>
        <dbReference type="EMBL" id="TAW30934.1"/>
    </source>
</evidence>
<dbReference type="EMBL" id="SIPS01000001">
    <property type="protein sequence ID" value="TAW30934.1"/>
    <property type="molecule type" value="Genomic_DNA"/>
</dbReference>
<reference evidence="1 2" key="1">
    <citation type="submission" date="2019-02" db="EMBL/GenBank/DDBJ databases">
        <title>The genomic architecture of introgression among sibling species of bacteria.</title>
        <authorList>
            <person name="Cavassim M.I.A."/>
            <person name="Moeskjaer S."/>
            <person name="Moslemi C."/>
            <person name="Fields B."/>
            <person name="Bachmann A."/>
            <person name="Vilhjalmsson B."/>
            <person name="Schierup M.H."/>
            <person name="Young J.P.W."/>
            <person name="Andersen S.U."/>
        </authorList>
    </citation>
    <scope>NUCLEOTIDE SEQUENCE [LARGE SCALE GENOMIC DNA]</scope>
    <source>
        <strain evidence="1 2">SM151B</strain>
    </source>
</reference>
<dbReference type="InterPro" id="IPR025506">
    <property type="entry name" value="Abi_alpha"/>
</dbReference>
<organism evidence="1 2">
    <name type="scientific">Rhizobium leguminosarum</name>
    <dbReference type="NCBI Taxonomy" id="384"/>
    <lineage>
        <taxon>Bacteria</taxon>
        <taxon>Pseudomonadati</taxon>
        <taxon>Pseudomonadota</taxon>
        <taxon>Alphaproteobacteria</taxon>
        <taxon>Hyphomicrobiales</taxon>
        <taxon>Rhizobiaceae</taxon>
        <taxon>Rhizobium/Agrobacterium group</taxon>
        <taxon>Rhizobium</taxon>
    </lineage>
</organism>
<name>A0ABD7PUM7_RHILE</name>
<dbReference type="Proteomes" id="UP000292036">
    <property type="component" value="Unassembled WGS sequence"/>
</dbReference>
<accession>A0ABD7PUM7</accession>
<sequence>MPKLTDLIPGAEALNSSIKSLPGPSLDEAGQMMADQFRFWRWKSTMRLVEAGARIRKERGNGAKHVPLKTFLPLIEEASKEEPSAENELNNLWANLLGNATEDSVGIDIMAIDLIKRMGPGDAKVFLSISRFDKACRERSEIFRFRHDAPIDQYTQKYNKTLKRAHTTITHMGSTTTNIIVNNKRLLKDLPYKLKNGLENSQLYFKSVSFSYFSENVYVEADNPHDVCIVTLKRLGLIESIVTQLETSFDENFIWVVPYWPEGRTGQFFLQEWGETFRRDKDELLFAINAFILTDVGIEFLKRVS</sequence>
<dbReference type="RefSeq" id="WP_130727300.1">
    <property type="nucleotide sequence ID" value="NZ_SINY01000001.1"/>
</dbReference>
<dbReference type="Pfam" id="PF14337">
    <property type="entry name" value="Abi_alpha"/>
    <property type="match status" value="1"/>
</dbReference>
<dbReference type="AlphaFoldDB" id="A0ABD7PUM7"/>